<evidence type="ECO:0000259" key="1">
    <source>
        <dbReference type="SMART" id="SM00481"/>
    </source>
</evidence>
<dbReference type="InterPro" id="IPR003141">
    <property type="entry name" value="Pol/His_phosphatase_N"/>
</dbReference>
<dbReference type="NCBIfam" id="NF038032">
    <property type="entry name" value="CehA_McbA_metalo"/>
    <property type="match status" value="1"/>
</dbReference>
<dbReference type="InterPro" id="IPR004013">
    <property type="entry name" value="PHP_dom"/>
</dbReference>
<sequence>MVYSDNDWKEVVPHIPPGYDKTKYNVVFDHHSHTKFSGGALTIKQNVEWHIAMGYNAIAITDHNNMHHLKEIDNVREEYAEKGFLILSGIEWTTNKIHLNLLGLSKWEGKISYKTTEDRIIETINKAQDLGAIVVCDHIPWSMYEANMKEHPSRETLLEWGIDYVEIINDDSKPENVYDQESYDFINKHNNEIGMITGTDMHTPDGLAGGGVHGWTLMNVKEFNQDALMDELRKKQTDIIYSKIPYLDPGIHK</sequence>
<accession>A0A0F9KEU1</accession>
<dbReference type="PANTHER" id="PTHR42924:SF3">
    <property type="entry name" value="POLYMERASE_HISTIDINOL PHOSPHATASE N-TERMINAL DOMAIN-CONTAINING PROTEIN"/>
    <property type="match status" value="1"/>
</dbReference>
<dbReference type="Gene3D" id="3.20.20.140">
    <property type="entry name" value="Metal-dependent hydrolases"/>
    <property type="match status" value="1"/>
</dbReference>
<protein>
    <recommendedName>
        <fullName evidence="1">Polymerase/histidinol phosphatase N-terminal domain-containing protein</fullName>
    </recommendedName>
</protein>
<dbReference type="GO" id="GO:0035312">
    <property type="term" value="F:5'-3' DNA exonuclease activity"/>
    <property type="evidence" value="ECO:0007669"/>
    <property type="project" value="TreeGrafter"/>
</dbReference>
<organism evidence="2">
    <name type="scientific">marine sediment metagenome</name>
    <dbReference type="NCBI Taxonomy" id="412755"/>
    <lineage>
        <taxon>unclassified sequences</taxon>
        <taxon>metagenomes</taxon>
        <taxon>ecological metagenomes</taxon>
    </lineage>
</organism>
<dbReference type="InterPro" id="IPR052018">
    <property type="entry name" value="PHP_domain"/>
</dbReference>
<dbReference type="GO" id="GO:0004534">
    <property type="term" value="F:5'-3' RNA exonuclease activity"/>
    <property type="evidence" value="ECO:0007669"/>
    <property type="project" value="TreeGrafter"/>
</dbReference>
<gene>
    <name evidence="2" type="ORF">LCGC14_1412570</name>
</gene>
<dbReference type="PANTHER" id="PTHR42924">
    <property type="entry name" value="EXONUCLEASE"/>
    <property type="match status" value="1"/>
</dbReference>
<comment type="caution">
    <text evidence="2">The sequence shown here is derived from an EMBL/GenBank/DDBJ whole genome shotgun (WGS) entry which is preliminary data.</text>
</comment>
<name>A0A0F9KEU1_9ZZZZ</name>
<dbReference type="Pfam" id="PF02811">
    <property type="entry name" value="PHP"/>
    <property type="match status" value="1"/>
</dbReference>
<dbReference type="EMBL" id="LAZR01009335">
    <property type="protein sequence ID" value="KKM73231.1"/>
    <property type="molecule type" value="Genomic_DNA"/>
</dbReference>
<dbReference type="AlphaFoldDB" id="A0A0F9KEU1"/>
<feature type="domain" description="Polymerase/histidinol phosphatase N-terminal" evidence="1">
    <location>
        <begin position="28"/>
        <end position="96"/>
    </location>
</feature>
<proteinExistence type="predicted"/>
<dbReference type="InterPro" id="IPR016195">
    <property type="entry name" value="Pol/histidinol_Pase-like"/>
</dbReference>
<dbReference type="SMART" id="SM00481">
    <property type="entry name" value="POLIIIAc"/>
    <property type="match status" value="1"/>
</dbReference>
<evidence type="ECO:0000313" key="2">
    <source>
        <dbReference type="EMBL" id="KKM73231.1"/>
    </source>
</evidence>
<reference evidence="2" key="1">
    <citation type="journal article" date="2015" name="Nature">
        <title>Complex archaea that bridge the gap between prokaryotes and eukaryotes.</title>
        <authorList>
            <person name="Spang A."/>
            <person name="Saw J.H."/>
            <person name="Jorgensen S.L."/>
            <person name="Zaremba-Niedzwiedzka K."/>
            <person name="Martijn J."/>
            <person name="Lind A.E."/>
            <person name="van Eijk R."/>
            <person name="Schleper C."/>
            <person name="Guy L."/>
            <person name="Ettema T.J."/>
        </authorList>
    </citation>
    <scope>NUCLEOTIDE SEQUENCE</scope>
</reference>
<dbReference type="SUPFAM" id="SSF89550">
    <property type="entry name" value="PHP domain-like"/>
    <property type="match status" value="1"/>
</dbReference>